<dbReference type="RefSeq" id="WP_182462648.1">
    <property type="nucleotide sequence ID" value="NZ_CP059732.1"/>
</dbReference>
<gene>
    <name evidence="1" type="ORF">H3H32_10655</name>
</gene>
<proteinExistence type="predicted"/>
<accession>A0A7G5H2G0</accession>
<evidence type="ECO:0000313" key="1">
    <source>
        <dbReference type="EMBL" id="QMW05302.1"/>
    </source>
</evidence>
<dbReference type="EMBL" id="CP059732">
    <property type="protein sequence ID" value="QMW05302.1"/>
    <property type="molecule type" value="Genomic_DNA"/>
</dbReference>
<dbReference type="KEGG" id="sfol:H3H32_10655"/>
<sequence length="116" mass="12993">MPTHELLKPLESLLDLSAEQCNALTDEGYQPHEVVSEVAQVLDRLNRKAQINMAARALPIDHKSALQAIAYALTLDSGPDYRAECQKAFMKLCGLDSFDYQDSKLVMDVLRPYNIV</sequence>
<dbReference type="AlphaFoldDB" id="A0A7G5H2G0"/>
<evidence type="ECO:0000313" key="2">
    <source>
        <dbReference type="Proteomes" id="UP000515369"/>
    </source>
</evidence>
<dbReference type="Proteomes" id="UP000515369">
    <property type="component" value="Chromosome"/>
</dbReference>
<organism evidence="1 2">
    <name type="scientific">Spirosoma foliorum</name>
    <dbReference type="NCBI Taxonomy" id="2710596"/>
    <lineage>
        <taxon>Bacteria</taxon>
        <taxon>Pseudomonadati</taxon>
        <taxon>Bacteroidota</taxon>
        <taxon>Cytophagia</taxon>
        <taxon>Cytophagales</taxon>
        <taxon>Cytophagaceae</taxon>
        <taxon>Spirosoma</taxon>
    </lineage>
</organism>
<protein>
    <submittedName>
        <fullName evidence="1">Uncharacterized protein</fullName>
    </submittedName>
</protein>
<keyword evidence="2" id="KW-1185">Reference proteome</keyword>
<name>A0A7G5H2G0_9BACT</name>
<reference evidence="1 2" key="1">
    <citation type="submission" date="2020-07" db="EMBL/GenBank/DDBJ databases">
        <title>Spirosoma foliorum sp. nov., isolated from the leaves on the Nejang mountain Korea, Republic of.</title>
        <authorList>
            <person name="Ho H."/>
            <person name="Lee Y.-J."/>
            <person name="Nurcahyanto D.-A."/>
            <person name="Kim S.-G."/>
        </authorList>
    </citation>
    <scope>NUCLEOTIDE SEQUENCE [LARGE SCALE GENOMIC DNA]</scope>
    <source>
        <strain evidence="1 2">PL0136</strain>
    </source>
</reference>